<organism evidence="2 3">
    <name type="scientific">Planktothrix mougeotii LEGE 06226</name>
    <dbReference type="NCBI Taxonomy" id="1828728"/>
    <lineage>
        <taxon>Bacteria</taxon>
        <taxon>Bacillati</taxon>
        <taxon>Cyanobacteriota</taxon>
        <taxon>Cyanophyceae</taxon>
        <taxon>Oscillatoriophycideae</taxon>
        <taxon>Oscillatoriales</taxon>
        <taxon>Microcoleaceae</taxon>
        <taxon>Planktothrix</taxon>
    </lineage>
</organism>
<dbReference type="Proteomes" id="UP000640725">
    <property type="component" value="Unassembled WGS sequence"/>
</dbReference>
<keyword evidence="1" id="KW-0812">Transmembrane</keyword>
<accession>A0ABR9UJX3</accession>
<name>A0ABR9UJX3_9CYAN</name>
<keyword evidence="3" id="KW-1185">Reference proteome</keyword>
<feature type="transmembrane region" description="Helical" evidence="1">
    <location>
        <begin position="30"/>
        <end position="50"/>
    </location>
</feature>
<evidence type="ECO:0000313" key="2">
    <source>
        <dbReference type="EMBL" id="MBE9146750.1"/>
    </source>
</evidence>
<reference evidence="2 3" key="1">
    <citation type="submission" date="2020-10" db="EMBL/GenBank/DDBJ databases">
        <authorList>
            <person name="Castelo-Branco R."/>
            <person name="Eusebio N."/>
            <person name="Adriana R."/>
            <person name="Vieira A."/>
            <person name="Brugerolle De Fraissinette N."/>
            <person name="Rezende De Castro R."/>
            <person name="Schneider M.P."/>
            <person name="Vasconcelos V."/>
            <person name="Leao P.N."/>
        </authorList>
    </citation>
    <scope>NUCLEOTIDE SEQUENCE [LARGE SCALE GENOMIC DNA]</scope>
    <source>
        <strain evidence="2 3">LEGE 06226</strain>
    </source>
</reference>
<sequence>MTIELIILLASLLVAWLVFTWAVQVLKASISTAVAIAAIVLILQLVFGIGPQELLDYLMQLPQTLWNLIVNHHS</sequence>
<evidence type="ECO:0000313" key="3">
    <source>
        <dbReference type="Proteomes" id="UP000640725"/>
    </source>
</evidence>
<dbReference type="EMBL" id="JADEWU010000122">
    <property type="protein sequence ID" value="MBE9146750.1"/>
    <property type="molecule type" value="Genomic_DNA"/>
</dbReference>
<protein>
    <submittedName>
        <fullName evidence="2">Uncharacterized protein</fullName>
    </submittedName>
</protein>
<keyword evidence="1" id="KW-1133">Transmembrane helix</keyword>
<comment type="caution">
    <text evidence="2">The sequence shown here is derived from an EMBL/GenBank/DDBJ whole genome shotgun (WGS) entry which is preliminary data.</text>
</comment>
<keyword evidence="1" id="KW-0472">Membrane</keyword>
<gene>
    <name evidence="2" type="ORF">IQ236_26505</name>
</gene>
<evidence type="ECO:0000256" key="1">
    <source>
        <dbReference type="SAM" id="Phobius"/>
    </source>
</evidence>
<proteinExistence type="predicted"/>
<dbReference type="RefSeq" id="WP_193872092.1">
    <property type="nucleotide sequence ID" value="NZ_JADEWU010000122.1"/>
</dbReference>